<dbReference type="GO" id="GO:0019563">
    <property type="term" value="P:glycerol catabolic process"/>
    <property type="evidence" value="ECO:0007669"/>
    <property type="project" value="TreeGrafter"/>
</dbReference>
<evidence type="ECO:0000313" key="4">
    <source>
        <dbReference type="EMBL" id="GFY95344.1"/>
    </source>
</evidence>
<dbReference type="InterPro" id="IPR036117">
    <property type="entry name" value="DhaL_dom_sf"/>
</dbReference>
<dbReference type="FunFam" id="1.25.40.340:FF:000002">
    <property type="entry name" value="Dihydroxyacetone kinase, L subunit"/>
    <property type="match status" value="1"/>
</dbReference>
<keyword evidence="1" id="KW-0808">Transferase</keyword>
<dbReference type="Proteomes" id="UP000585474">
    <property type="component" value="Unassembled WGS sequence"/>
</dbReference>
<dbReference type="SUPFAM" id="SSF101473">
    <property type="entry name" value="DhaL-like"/>
    <property type="match status" value="1"/>
</dbReference>
<dbReference type="EMBL" id="BJWL01000010">
    <property type="protein sequence ID" value="GFY95344.1"/>
    <property type="molecule type" value="Genomic_DNA"/>
</dbReference>
<dbReference type="OrthoDB" id="1743153at2759"/>
<reference evidence="4 5" key="1">
    <citation type="submission" date="2019-07" db="EMBL/GenBank/DDBJ databases">
        <title>De Novo Assembly of kiwifruit Actinidia rufa.</title>
        <authorList>
            <person name="Sugita-Konishi S."/>
            <person name="Sato K."/>
            <person name="Mori E."/>
            <person name="Abe Y."/>
            <person name="Kisaki G."/>
            <person name="Hamano K."/>
            <person name="Suezawa K."/>
            <person name="Otani M."/>
            <person name="Fukuda T."/>
            <person name="Manabe T."/>
            <person name="Gomi K."/>
            <person name="Tabuchi M."/>
            <person name="Akimitsu K."/>
            <person name="Kataoka I."/>
        </authorList>
    </citation>
    <scope>NUCLEOTIDE SEQUENCE [LARGE SCALE GENOMIC DNA]</scope>
    <source>
        <strain evidence="5">cv. Fuchu</strain>
    </source>
</reference>
<keyword evidence="5" id="KW-1185">Reference proteome</keyword>
<dbReference type="PANTHER" id="PTHR28629:SF4">
    <property type="entry name" value="TRIOKINASE_FMN CYCLASE"/>
    <property type="match status" value="1"/>
</dbReference>
<dbReference type="SMART" id="SM01120">
    <property type="entry name" value="Dak2"/>
    <property type="match status" value="1"/>
</dbReference>
<evidence type="ECO:0000259" key="3">
    <source>
        <dbReference type="PROSITE" id="PS51480"/>
    </source>
</evidence>
<comment type="caution">
    <text evidence="4">The sequence shown here is derived from an EMBL/GenBank/DDBJ whole genome shotgun (WGS) entry which is preliminary data.</text>
</comment>
<accession>A0A7J0F9G3</accession>
<proteinExistence type="predicted"/>
<sequence length="197" mass="19861">MGGTSGIIYNVFCKAAYAQLKADGSSVITPVQWANALEAAIAAVSKYGGARAGYRTLLDALIPASLVLKERLVAGDDPADAFILSSEAALAGAESTKHMQAQGQGRFWWGWGGDLTVVGEGVGVVVAAAKVGRGGVTGASLLGGGSVGACALRNLRAGRSTYVSGDILATVPDPGAMAAAAWYRAAALAVKDKYQAS</sequence>
<name>A0A7J0F9G3_9ERIC</name>
<evidence type="ECO:0000256" key="1">
    <source>
        <dbReference type="ARBA" id="ARBA00022679"/>
    </source>
</evidence>
<dbReference type="InterPro" id="IPR050861">
    <property type="entry name" value="Dihydroxyacetone_Kinase"/>
</dbReference>
<organism evidence="4 5">
    <name type="scientific">Actinidia rufa</name>
    <dbReference type="NCBI Taxonomy" id="165716"/>
    <lineage>
        <taxon>Eukaryota</taxon>
        <taxon>Viridiplantae</taxon>
        <taxon>Streptophyta</taxon>
        <taxon>Embryophyta</taxon>
        <taxon>Tracheophyta</taxon>
        <taxon>Spermatophyta</taxon>
        <taxon>Magnoliopsida</taxon>
        <taxon>eudicotyledons</taxon>
        <taxon>Gunneridae</taxon>
        <taxon>Pentapetalae</taxon>
        <taxon>asterids</taxon>
        <taxon>Ericales</taxon>
        <taxon>Actinidiaceae</taxon>
        <taxon>Actinidia</taxon>
    </lineage>
</organism>
<dbReference type="GO" id="GO:0005829">
    <property type="term" value="C:cytosol"/>
    <property type="evidence" value="ECO:0007669"/>
    <property type="project" value="TreeGrafter"/>
</dbReference>
<gene>
    <name evidence="4" type="ORF">Acr_10g0007290</name>
</gene>
<dbReference type="InterPro" id="IPR004007">
    <property type="entry name" value="DhaL_dom"/>
</dbReference>
<feature type="domain" description="DhaL" evidence="3">
    <location>
        <begin position="1"/>
        <end position="161"/>
    </location>
</feature>
<dbReference type="PANTHER" id="PTHR28629">
    <property type="entry name" value="TRIOKINASE/FMN CYCLASE"/>
    <property type="match status" value="1"/>
</dbReference>
<keyword evidence="2 4" id="KW-0418">Kinase</keyword>
<dbReference type="AlphaFoldDB" id="A0A7J0F9G3"/>
<protein>
    <submittedName>
        <fullName evidence="4">Dihydroxyacetone kinase</fullName>
    </submittedName>
</protein>
<dbReference type="Pfam" id="PF02734">
    <property type="entry name" value="Dak2"/>
    <property type="match status" value="1"/>
</dbReference>
<evidence type="ECO:0000313" key="5">
    <source>
        <dbReference type="Proteomes" id="UP000585474"/>
    </source>
</evidence>
<dbReference type="PROSITE" id="PS51480">
    <property type="entry name" value="DHAL"/>
    <property type="match status" value="1"/>
</dbReference>
<dbReference type="Gene3D" id="1.25.40.340">
    <property type="match status" value="1"/>
</dbReference>
<dbReference type="GO" id="GO:0004371">
    <property type="term" value="F:glycerone kinase activity"/>
    <property type="evidence" value="ECO:0007669"/>
    <property type="project" value="InterPro"/>
</dbReference>
<evidence type="ECO:0000256" key="2">
    <source>
        <dbReference type="ARBA" id="ARBA00022777"/>
    </source>
</evidence>